<evidence type="ECO:0000259" key="1">
    <source>
        <dbReference type="Pfam" id="PF17389"/>
    </source>
</evidence>
<dbReference type="InterPro" id="IPR012341">
    <property type="entry name" value="6hp_glycosidase-like_sf"/>
</dbReference>
<dbReference type="Pfam" id="PF17390">
    <property type="entry name" value="Bac_rhamnosid_C"/>
    <property type="match status" value="1"/>
</dbReference>
<dbReference type="Pfam" id="PF17389">
    <property type="entry name" value="Bac_rhamnosid6H"/>
    <property type="match status" value="1"/>
</dbReference>
<organism evidence="3 4">
    <name type="scientific">Pleurostoma richardsiae</name>
    <dbReference type="NCBI Taxonomy" id="41990"/>
    <lineage>
        <taxon>Eukaryota</taxon>
        <taxon>Fungi</taxon>
        <taxon>Dikarya</taxon>
        <taxon>Ascomycota</taxon>
        <taxon>Pezizomycotina</taxon>
        <taxon>Sordariomycetes</taxon>
        <taxon>Sordariomycetidae</taxon>
        <taxon>Calosphaeriales</taxon>
        <taxon>Pleurostomataceae</taxon>
        <taxon>Pleurostoma</taxon>
    </lineage>
</organism>
<protein>
    <submittedName>
        <fullName evidence="3">Six-hairpin glycosidase</fullName>
    </submittedName>
</protein>
<dbReference type="InterPro" id="IPR008928">
    <property type="entry name" value="6-hairpin_glycosidase_sf"/>
</dbReference>
<dbReference type="EMBL" id="JANBVO010000016">
    <property type="protein sequence ID" value="KAJ9144695.1"/>
    <property type="molecule type" value="Genomic_DNA"/>
</dbReference>
<dbReference type="SUPFAM" id="SSF48208">
    <property type="entry name" value="Six-hairpin glycosidases"/>
    <property type="match status" value="1"/>
</dbReference>
<accession>A0AA38RYD6</accession>
<keyword evidence="3" id="KW-0378">Hydrolase</keyword>
<feature type="domain" description="Alpha-L-rhamnosidase C-terminal" evidence="2">
    <location>
        <begin position="775"/>
        <end position="848"/>
    </location>
</feature>
<evidence type="ECO:0000313" key="4">
    <source>
        <dbReference type="Proteomes" id="UP001174694"/>
    </source>
</evidence>
<name>A0AA38RYD6_9PEZI</name>
<dbReference type="Proteomes" id="UP001174694">
    <property type="component" value="Unassembled WGS sequence"/>
</dbReference>
<comment type="caution">
    <text evidence="3">The sequence shown here is derived from an EMBL/GenBank/DDBJ whole genome shotgun (WGS) entry which is preliminary data.</text>
</comment>
<dbReference type="GO" id="GO:0016798">
    <property type="term" value="F:hydrolase activity, acting on glycosyl bonds"/>
    <property type="evidence" value="ECO:0007669"/>
    <property type="project" value="UniProtKB-KW"/>
</dbReference>
<feature type="domain" description="Alpha-L-rhamnosidase six-hairpin glycosidase" evidence="1">
    <location>
        <begin position="434"/>
        <end position="659"/>
    </location>
</feature>
<keyword evidence="4" id="KW-1185">Reference proteome</keyword>
<dbReference type="GO" id="GO:0005975">
    <property type="term" value="P:carbohydrate metabolic process"/>
    <property type="evidence" value="ECO:0007669"/>
    <property type="project" value="InterPro"/>
</dbReference>
<keyword evidence="3" id="KW-0326">Glycosidase</keyword>
<dbReference type="InterPro" id="IPR035398">
    <property type="entry name" value="Bac_rhamnosid_C"/>
</dbReference>
<evidence type="ECO:0000313" key="3">
    <source>
        <dbReference type="EMBL" id="KAJ9144695.1"/>
    </source>
</evidence>
<dbReference type="Gene3D" id="1.50.10.10">
    <property type="match status" value="1"/>
</dbReference>
<sequence length="877" mass="96585">MTRDSLKFSFPPMPQPVSPNYDFVRDEWPQYLTPKSVHSVTGNVTNPEALLSSDDVSCATLSRQSEDRQEPSLILDYGVAVAGIPVIRIQEIVSSSAGKERSKAIIDFTVSEGYPGILRTDGDGPFPFSAGADTSRRTRFRVRGTGVYESRHVQGSQRWLRLTLVSPVSCTVKVSLAGFIPTTSNVPLDKLPGYFQCSDEYLSKIWGYGARTLQLNCIPARTVPPPWQVSEDMGVLVDSQRCNAYGWGSEWTDYVMKFSGMVLEGGLAWAVRVPPGMPSLLFQLNLDSHGARLEQWFGYYNTKQTTLEPKLITVVDISYIGLTGGEWLQVETVCEGHEPIRISINSVEVGKFRQGGIRGDGLAALGQLGREGSEEFPFSSKGSVGIGAGRDQLCRFKDLTVASIAGDEVLYESGLNNPAALSDFGVGWNQFPWISDGAKRDRYPWTADIIIGGRSLYYSTAGIEYIKGNIVASMTRDVSPSRLLSGGCPPGRDPCRTGKDGMFTILTGNYSMYLILVIYDFWMHTGDDSLLSICWGRIKECLSYLEEHVTEDGLLELHGMDAGDYDYYNGIQEGISTKRNALFTAVLRACADMVLSPAVSDPDARDKYLAQADRTAAAIDQHCYNKETGHYNITHARTTGFQQEAHAWLILQDLIPQARLPKILDDKFPALRTGSHNNAPLSFTAETPGVPPVISPIMSAFHAQAAIHAGRHAEAEHVLRTVWAPMANESSPHFTGTTWEFLRGEDGTPFKGDFCSYAQLFSVGPTYLLSRYVLGVEPLAPGYKRYLVSPRLRIDGLKWAQGRVPTPAGEVITVRWEESDVSWRLSCQGPRGFDGTVVVPAEVWERKTSVLVNGAAYGEDREILVGNEGSVDINVYF</sequence>
<proteinExistence type="predicted"/>
<dbReference type="Gene3D" id="2.60.420.10">
    <property type="entry name" value="Maltose phosphorylase, domain 3"/>
    <property type="match status" value="1"/>
</dbReference>
<gene>
    <name evidence="3" type="ORF">NKR23_g5831</name>
</gene>
<reference evidence="3" key="1">
    <citation type="submission" date="2022-07" db="EMBL/GenBank/DDBJ databases">
        <title>Fungi with potential for degradation of polypropylene.</title>
        <authorList>
            <person name="Gostincar C."/>
        </authorList>
    </citation>
    <scope>NUCLEOTIDE SEQUENCE</scope>
    <source>
        <strain evidence="3">EXF-13308</strain>
    </source>
</reference>
<dbReference type="AlphaFoldDB" id="A0AA38RYD6"/>
<dbReference type="InterPro" id="IPR035396">
    <property type="entry name" value="Bac_rhamnosid6H"/>
</dbReference>
<dbReference type="PANTHER" id="PTHR34987:SF4">
    <property type="entry name" value="ALPHA-L-RHAMNOSIDASE C-TERMINAL DOMAIN-CONTAINING PROTEIN"/>
    <property type="match status" value="1"/>
</dbReference>
<dbReference type="PANTHER" id="PTHR34987">
    <property type="entry name" value="C, PUTATIVE (AFU_ORTHOLOGUE AFUA_3G02880)-RELATED"/>
    <property type="match status" value="1"/>
</dbReference>
<evidence type="ECO:0000259" key="2">
    <source>
        <dbReference type="Pfam" id="PF17390"/>
    </source>
</evidence>